<dbReference type="RefSeq" id="WP_280599497.1">
    <property type="nucleotide sequence ID" value="NZ_JARXRN010000016.1"/>
</dbReference>
<organism evidence="2 3">
    <name type="scientific">Luteimonas rhizosphaericola</name>
    <dbReference type="NCBI Taxonomy" id="3042024"/>
    <lineage>
        <taxon>Bacteria</taxon>
        <taxon>Pseudomonadati</taxon>
        <taxon>Pseudomonadota</taxon>
        <taxon>Gammaproteobacteria</taxon>
        <taxon>Lysobacterales</taxon>
        <taxon>Lysobacteraceae</taxon>
        <taxon>Luteimonas</taxon>
    </lineage>
</organism>
<name>A0ABT6JFB4_9GAMM</name>
<dbReference type="PANTHER" id="PTHR39594:SF1">
    <property type="entry name" value="PROTEIN YCHQ"/>
    <property type="match status" value="1"/>
</dbReference>
<keyword evidence="1" id="KW-1133">Transmembrane helix</keyword>
<evidence type="ECO:0000256" key="1">
    <source>
        <dbReference type="SAM" id="Phobius"/>
    </source>
</evidence>
<feature type="transmembrane region" description="Helical" evidence="1">
    <location>
        <begin position="12"/>
        <end position="32"/>
    </location>
</feature>
<comment type="caution">
    <text evidence="2">The sequence shown here is derived from an EMBL/GenBank/DDBJ whole genome shotgun (WGS) entry which is preliminary data.</text>
</comment>
<sequence length="132" mass="14408">MIEYYPQIKHAHIGLALLSGGLFALRGMMLLAGMRWPDAAPVRYLSYIVDTALLTAALMLLTILPGALYANGWLAMKLVLIVLYVVLGVFAFRRGRTGGIRAACYAAALLVFAQVYFIARTHHPLGALYLLG</sequence>
<keyword evidence="1" id="KW-0472">Membrane</keyword>
<dbReference type="InterPro" id="IPR007360">
    <property type="entry name" value="SirB"/>
</dbReference>
<protein>
    <submittedName>
        <fullName evidence="2">SirB2 family protein</fullName>
    </submittedName>
</protein>
<feature type="transmembrane region" description="Helical" evidence="1">
    <location>
        <begin position="74"/>
        <end position="92"/>
    </location>
</feature>
<evidence type="ECO:0000313" key="2">
    <source>
        <dbReference type="EMBL" id="MDH5829373.1"/>
    </source>
</evidence>
<feature type="transmembrane region" description="Helical" evidence="1">
    <location>
        <begin position="99"/>
        <end position="119"/>
    </location>
</feature>
<keyword evidence="1" id="KW-0812">Transmembrane</keyword>
<keyword evidence="3" id="KW-1185">Reference proteome</keyword>
<reference evidence="2 3" key="1">
    <citation type="submission" date="2023-04" db="EMBL/GenBank/DDBJ databases">
        <title>Luteimonas sp. M1R5S18.</title>
        <authorList>
            <person name="Sun J.-Q."/>
        </authorList>
    </citation>
    <scope>NUCLEOTIDE SEQUENCE [LARGE SCALE GENOMIC DNA]</scope>
    <source>
        <strain evidence="2 3">M1R5S18</strain>
    </source>
</reference>
<accession>A0ABT6JFB4</accession>
<evidence type="ECO:0000313" key="3">
    <source>
        <dbReference type="Proteomes" id="UP001156831"/>
    </source>
</evidence>
<gene>
    <name evidence="2" type="ORF">QFW80_02410</name>
</gene>
<dbReference type="PANTHER" id="PTHR39594">
    <property type="entry name" value="PROTEIN YCHQ"/>
    <property type="match status" value="1"/>
</dbReference>
<dbReference type="EMBL" id="JARXRN010000016">
    <property type="protein sequence ID" value="MDH5829373.1"/>
    <property type="molecule type" value="Genomic_DNA"/>
</dbReference>
<feature type="transmembrane region" description="Helical" evidence="1">
    <location>
        <begin position="44"/>
        <end position="68"/>
    </location>
</feature>
<dbReference type="Proteomes" id="UP001156831">
    <property type="component" value="Unassembled WGS sequence"/>
</dbReference>
<proteinExistence type="predicted"/>
<dbReference type="PIRSF" id="PIRSF005610">
    <property type="entry name" value="SirB"/>
    <property type="match status" value="1"/>
</dbReference>
<dbReference type="Pfam" id="PF04247">
    <property type="entry name" value="SirB"/>
    <property type="match status" value="1"/>
</dbReference>